<comment type="subunit">
    <text evidence="13">Likely a component of a DCX (DDB1-CUL4-X-box) protein ligase complex. May interact with pic/DDB1.</text>
</comment>
<evidence type="ECO:0000256" key="13">
    <source>
        <dbReference type="ARBA" id="ARBA00046796"/>
    </source>
</evidence>
<keyword evidence="8" id="KW-0833">Ubl conjugation pathway</keyword>
<evidence type="ECO:0000259" key="15">
    <source>
        <dbReference type="PROSITE" id="PS51787"/>
    </source>
</evidence>
<evidence type="ECO:0000256" key="3">
    <source>
        <dbReference type="ARBA" id="ARBA00004906"/>
    </source>
</evidence>
<evidence type="ECO:0000256" key="1">
    <source>
        <dbReference type="ARBA" id="ARBA00004123"/>
    </source>
</evidence>
<evidence type="ECO:0000313" key="18">
    <source>
        <dbReference type="RefSeq" id="XP_019634203.1"/>
    </source>
</evidence>
<dbReference type="InterPro" id="IPR015947">
    <property type="entry name" value="PUA-like_sf"/>
</dbReference>
<evidence type="ECO:0000256" key="10">
    <source>
        <dbReference type="ARBA" id="ARBA00023242"/>
    </source>
</evidence>
<dbReference type="CDD" id="cd15777">
    <property type="entry name" value="CRBN_C_like"/>
    <property type="match status" value="1"/>
</dbReference>
<dbReference type="Gene3D" id="1.20.58.1480">
    <property type="match status" value="1"/>
</dbReference>
<keyword evidence="17" id="KW-1185">Reference proteome</keyword>
<dbReference type="Pfam" id="PF03226">
    <property type="entry name" value="Yippee-Mis18"/>
    <property type="match status" value="1"/>
</dbReference>
<dbReference type="Gene3D" id="2.30.130.40">
    <property type="entry name" value="LON domain-like"/>
    <property type="match status" value="1"/>
</dbReference>
<dbReference type="InterPro" id="IPR003111">
    <property type="entry name" value="Lon_prtase_N"/>
</dbReference>
<dbReference type="RefSeq" id="XP_019634203.1">
    <property type="nucleotide sequence ID" value="XM_019778644.1"/>
</dbReference>
<evidence type="ECO:0000256" key="7">
    <source>
        <dbReference type="ARBA" id="ARBA00022723"/>
    </source>
</evidence>
<dbReference type="GO" id="GO:0005634">
    <property type="term" value="C:nucleus"/>
    <property type="evidence" value="ECO:0007669"/>
    <property type="project" value="UniProtKB-SubCell"/>
</dbReference>
<evidence type="ECO:0000313" key="17">
    <source>
        <dbReference type="Proteomes" id="UP000515135"/>
    </source>
</evidence>
<feature type="region of interest" description="Disordered" evidence="14">
    <location>
        <begin position="1"/>
        <end position="91"/>
    </location>
</feature>
<evidence type="ECO:0000256" key="4">
    <source>
        <dbReference type="ARBA" id="ARBA00005293"/>
    </source>
</evidence>
<evidence type="ECO:0000256" key="8">
    <source>
        <dbReference type="ARBA" id="ARBA00022786"/>
    </source>
</evidence>
<gene>
    <name evidence="18" type="primary">LOC109477396</name>
</gene>
<dbReference type="AlphaFoldDB" id="A0A6P4ZC18"/>
<dbReference type="PROSITE" id="PS51787">
    <property type="entry name" value="LON_N"/>
    <property type="match status" value="1"/>
</dbReference>
<proteinExistence type="inferred from homology"/>
<feature type="domain" description="Lon N-terminal" evidence="15">
    <location>
        <begin position="110"/>
        <end position="358"/>
    </location>
</feature>
<protein>
    <recommendedName>
        <fullName evidence="5">Protein cereblon</fullName>
    </recommendedName>
    <alternativeName>
        <fullName evidence="11">Protein ohgata</fullName>
    </alternativeName>
</protein>
<dbReference type="PANTHER" id="PTHR46732:SF8">
    <property type="entry name" value="ATP-DEPENDENT PROTEASE LA (LON) DOMAIN PROTEIN"/>
    <property type="match status" value="1"/>
</dbReference>
<dbReference type="InterPro" id="IPR046336">
    <property type="entry name" value="Lon_prtase_N_sf"/>
</dbReference>
<feature type="domain" description="CULT" evidence="16">
    <location>
        <begin position="357"/>
        <end position="464"/>
    </location>
</feature>
<dbReference type="OrthoDB" id="267517at2759"/>
<evidence type="ECO:0000256" key="5">
    <source>
        <dbReference type="ARBA" id="ARBA00014394"/>
    </source>
</evidence>
<dbReference type="GeneID" id="109477396"/>
<comment type="subcellular location">
    <subcellularLocation>
        <location evidence="2">Cytoplasm</location>
    </subcellularLocation>
    <subcellularLocation>
        <location evidence="1">Nucleus</location>
    </subcellularLocation>
</comment>
<evidence type="ECO:0000256" key="9">
    <source>
        <dbReference type="ARBA" id="ARBA00022833"/>
    </source>
</evidence>
<dbReference type="Gene3D" id="2.170.150.20">
    <property type="entry name" value="Peptide methionine sulfoxide reductase"/>
    <property type="match status" value="1"/>
</dbReference>
<dbReference type="PANTHER" id="PTHR46732">
    <property type="entry name" value="ATP-DEPENDENT PROTEASE LA (LON) DOMAIN PROTEIN"/>
    <property type="match status" value="1"/>
</dbReference>
<comment type="similarity">
    <text evidence="4">Belongs to the CRBN family.</text>
</comment>
<dbReference type="FunFam" id="2.30.130.40:FF:000002">
    <property type="entry name" value="Cereblon, isoform CRA_c"/>
    <property type="match status" value="1"/>
</dbReference>
<evidence type="ECO:0000256" key="11">
    <source>
        <dbReference type="ARBA" id="ARBA00030079"/>
    </source>
</evidence>
<keyword evidence="7" id="KW-0479">Metal-binding</keyword>
<dbReference type="Proteomes" id="UP000515135">
    <property type="component" value="Unplaced"/>
</dbReference>
<organism evidence="17 18">
    <name type="scientific">Branchiostoma belcheri</name>
    <name type="common">Amphioxus</name>
    <dbReference type="NCBI Taxonomy" id="7741"/>
    <lineage>
        <taxon>Eukaryota</taxon>
        <taxon>Metazoa</taxon>
        <taxon>Chordata</taxon>
        <taxon>Cephalochordata</taxon>
        <taxon>Leptocardii</taxon>
        <taxon>Amphioxiformes</taxon>
        <taxon>Branchiostomatidae</taxon>
        <taxon>Branchiostoma</taxon>
    </lineage>
</organism>
<dbReference type="GO" id="GO:0016567">
    <property type="term" value="P:protein ubiquitination"/>
    <property type="evidence" value="ECO:0007669"/>
    <property type="project" value="UniProtKB-UniPathway"/>
</dbReference>
<keyword evidence="6" id="KW-0963">Cytoplasm</keyword>
<feature type="compositionally biased region" description="Basic residues" evidence="14">
    <location>
        <begin position="56"/>
        <end position="68"/>
    </location>
</feature>
<dbReference type="GO" id="GO:0046872">
    <property type="term" value="F:metal ion binding"/>
    <property type="evidence" value="ECO:0007669"/>
    <property type="project" value="UniProtKB-KW"/>
</dbReference>
<dbReference type="UniPathway" id="UPA00143"/>
<feature type="compositionally biased region" description="Acidic residues" evidence="14">
    <location>
        <begin position="32"/>
        <end position="52"/>
    </location>
</feature>
<dbReference type="InterPro" id="IPR004910">
    <property type="entry name" value="Yippee/Mis18/Cereblon"/>
</dbReference>
<evidence type="ECO:0000256" key="14">
    <source>
        <dbReference type="SAM" id="MobiDB-lite"/>
    </source>
</evidence>
<dbReference type="KEGG" id="bbel:109477396"/>
<dbReference type="SUPFAM" id="SSF88697">
    <property type="entry name" value="PUA domain-like"/>
    <property type="match status" value="1"/>
</dbReference>
<dbReference type="InterPro" id="IPR034750">
    <property type="entry name" value="CULT"/>
</dbReference>
<dbReference type="PROSITE" id="PS51788">
    <property type="entry name" value="CULT"/>
    <property type="match status" value="1"/>
</dbReference>
<name>A0A6P4ZC18_BRABE</name>
<evidence type="ECO:0000259" key="16">
    <source>
        <dbReference type="PROSITE" id="PS51788"/>
    </source>
</evidence>
<evidence type="ECO:0000256" key="6">
    <source>
        <dbReference type="ARBA" id="ARBA00022490"/>
    </source>
</evidence>
<dbReference type="Pfam" id="PF02190">
    <property type="entry name" value="LON_substr_bdg"/>
    <property type="match status" value="1"/>
</dbReference>
<reference evidence="18" key="1">
    <citation type="submission" date="2025-08" db="UniProtKB">
        <authorList>
            <consortium name="RefSeq"/>
        </authorList>
    </citation>
    <scope>IDENTIFICATION</scope>
    <source>
        <tissue evidence="18">Gonad</tissue>
    </source>
</reference>
<evidence type="ECO:0000256" key="12">
    <source>
        <dbReference type="ARBA" id="ARBA00046075"/>
    </source>
</evidence>
<dbReference type="SMART" id="SM00464">
    <property type="entry name" value="LON"/>
    <property type="match status" value="1"/>
</dbReference>
<dbReference type="FunFam" id="2.170.150.20:FF:000005">
    <property type="entry name" value="Blast:Protein cereblon homolog"/>
    <property type="match status" value="1"/>
</dbReference>
<evidence type="ECO:0000256" key="2">
    <source>
        <dbReference type="ARBA" id="ARBA00004496"/>
    </source>
</evidence>
<accession>A0A6P4ZC18</accession>
<comment type="pathway">
    <text evidence="3">Protein modification; protein ubiquitination.</text>
</comment>
<keyword evidence="9" id="KW-0862">Zinc</keyword>
<dbReference type="FunFam" id="1.20.58.1480:FF:000004">
    <property type="entry name" value="Cereblon, isoform CRA_c"/>
    <property type="match status" value="1"/>
</dbReference>
<dbReference type="GO" id="GO:0005737">
    <property type="term" value="C:cytoplasm"/>
    <property type="evidence" value="ECO:0007669"/>
    <property type="project" value="UniProtKB-SubCell"/>
</dbReference>
<comment type="function">
    <text evidence="12">Substrate recognition component of a DCX (DDB1-CUL4-X-box) E3 protein ligase complex that mediates the ubiquitination and subsequent proteasomal degradation of target proteins. Has an essential role in mediating growth by negatively regulating insulin signaling. It also has a role in maintaining presynaptic function in the neuromuscular junction synapses of third-instar larvae.</text>
</comment>
<keyword evidence="10" id="KW-0539">Nucleus</keyword>
<sequence>MADDVLPILMPNIEGNGDDSSSDSEREREGEDNADGQGEEQQEQQQQEEDGDNERKKKKKEKDKKKKKDKDGKRNINFDQSLPASHTYLGSDHEEYSGRTVLDDESYVNLPLLTLPSVVLIPGQTLPLQLFQPQTISMMRHVIQKDRTFGLVTSRYLDTSGPTLANIGTTAEIFSVKEEDEHGIETMRIKAMGRQRFLILETRRQADGITIGKVRILPEWEMPSGLEGAELRCHRLSYVPEITSTTAMEVAACGGPAGDRQTVARSTKNKYRAADWTWFPPWVYRQYDCDVLMELVKRELYSWNDTLQENIMPNNPSDFSFWVAASLPLDDGLRLHLLSINSTVQRLRCELSIMQKCTIMCCRDCGSQIAEKKDVFSMSVAGPMAAYVNPGGYVHETLTVYQVTGITHHGRPSTEHSWFPGYAWTVAECRQCRHHLGWKFTPAKKKLKPEKFWGLCRASLLPGLRSDGGDSEETGWMPTM</sequence>